<dbReference type="EMBL" id="JAGSPB010000001">
    <property type="protein sequence ID" value="MBV7264559.1"/>
    <property type="molecule type" value="Genomic_DNA"/>
</dbReference>
<evidence type="ECO:0000313" key="5">
    <source>
        <dbReference type="Proteomes" id="UP000699975"/>
    </source>
</evidence>
<dbReference type="InterPro" id="IPR013216">
    <property type="entry name" value="Methyltransf_11"/>
</dbReference>
<proteinExistence type="predicted"/>
<dbReference type="CDD" id="cd02440">
    <property type="entry name" value="AdoMet_MTases"/>
    <property type="match status" value="1"/>
</dbReference>
<reference evidence="4 5" key="1">
    <citation type="submission" date="2021-04" db="EMBL/GenBank/DDBJ databases">
        <authorList>
            <person name="Pira H."/>
            <person name="Risdian C."/>
            <person name="Wink J."/>
        </authorList>
    </citation>
    <scope>NUCLEOTIDE SEQUENCE [LARGE SCALE GENOMIC DNA]</scope>
    <source>
        <strain evidence="4 5">WH131</strain>
    </source>
</reference>
<feature type="domain" description="Methyltransferase type 11" evidence="3">
    <location>
        <begin position="69"/>
        <end position="167"/>
    </location>
</feature>
<dbReference type="Proteomes" id="UP000699975">
    <property type="component" value="Unassembled WGS sequence"/>
</dbReference>
<accession>A0ABS6SHR0</accession>
<keyword evidence="2" id="KW-0808">Transferase</keyword>
<comment type="caution">
    <text evidence="4">The sequence shown here is derived from an EMBL/GenBank/DDBJ whole genome shotgun (WGS) entry which is preliminary data.</text>
</comment>
<dbReference type="RefSeq" id="WP_218315121.1">
    <property type="nucleotide sequence ID" value="NZ_JAGSPB010000001.1"/>
</dbReference>
<evidence type="ECO:0000256" key="2">
    <source>
        <dbReference type="ARBA" id="ARBA00022679"/>
    </source>
</evidence>
<protein>
    <submittedName>
        <fullName evidence="4">Methyltransferase domain-containing protein</fullName>
    </submittedName>
</protein>
<dbReference type="GO" id="GO:0032259">
    <property type="term" value="P:methylation"/>
    <property type="evidence" value="ECO:0007669"/>
    <property type="project" value="UniProtKB-KW"/>
</dbReference>
<dbReference type="Pfam" id="PF08241">
    <property type="entry name" value="Methyltransf_11"/>
    <property type="match status" value="1"/>
</dbReference>
<evidence type="ECO:0000256" key="1">
    <source>
        <dbReference type="ARBA" id="ARBA00022603"/>
    </source>
</evidence>
<name>A0ABS6SHR0_9SPHN</name>
<dbReference type="PANTHER" id="PTHR44307">
    <property type="entry name" value="PHOSPHOETHANOLAMINE METHYLTRANSFERASE"/>
    <property type="match status" value="1"/>
</dbReference>
<sequence length="275" mass="29443">MAFEADLSEHYAEEGLLQRIIEALAETGVSSASATSQDLKPVDEFHIGGISATAALIDQLELKPAMKVLDIGSGIGGTARFVAERAGAHVTGIDLTSEYTLTATALSELVDMGGMTEFQIASALELPFDDDSFDAALMLHVGMNVPDKPALMAEVARVLRSDGLFAIYDIMKVGSEPVSFPVPWASVAENSFLADLQTYREASAHAGFEEISSRDRTTQALEFFAEQKRRSGTHGLPAVGLHLLMGADYPTKLTNMVGGISDRKPAPTELILRLE</sequence>
<organism evidence="4 5">
    <name type="scientific">Erythrobacter ani</name>
    <dbReference type="NCBI Taxonomy" id="2827235"/>
    <lineage>
        <taxon>Bacteria</taxon>
        <taxon>Pseudomonadati</taxon>
        <taxon>Pseudomonadota</taxon>
        <taxon>Alphaproteobacteria</taxon>
        <taxon>Sphingomonadales</taxon>
        <taxon>Erythrobacteraceae</taxon>
        <taxon>Erythrobacter/Porphyrobacter group</taxon>
        <taxon>Erythrobacter</taxon>
    </lineage>
</organism>
<dbReference type="PANTHER" id="PTHR44307:SF2">
    <property type="entry name" value="PHOSPHOETHANOLAMINE METHYLTRANSFERASE ISOFORM X1"/>
    <property type="match status" value="1"/>
</dbReference>
<evidence type="ECO:0000313" key="4">
    <source>
        <dbReference type="EMBL" id="MBV7264559.1"/>
    </source>
</evidence>
<evidence type="ECO:0000259" key="3">
    <source>
        <dbReference type="Pfam" id="PF08241"/>
    </source>
</evidence>
<keyword evidence="5" id="KW-1185">Reference proteome</keyword>
<dbReference type="GO" id="GO:0008168">
    <property type="term" value="F:methyltransferase activity"/>
    <property type="evidence" value="ECO:0007669"/>
    <property type="project" value="UniProtKB-KW"/>
</dbReference>
<gene>
    <name evidence="4" type="ORF">KCG45_00010</name>
</gene>
<keyword evidence="1 4" id="KW-0489">Methyltransferase</keyword>